<accession>A0A6G0W1H2</accession>
<sequence length="410" mass="48263">ELFKNSGEPLKNEIWKLINLIWEKEILPEEWNLSMLCPVFKKGDALDTKNYRGISLLDTCYKVLSIILLERITPYAEEILGRYQCGFRKGRSTTDQLFILRQVMEKHYEFDKDLYMVFVDYKQTYYSINREELWNTLIYFGIPKKYINMVKLCNNKTECKVKFLGELSSTFEVKSGLRQGDALSPTLFNLGLEKVIREINHSHLVEVVNKEIILAYADDILGNTRQDITQTMSNLVTASKRMGFCINEEKTKFLEIVERLASGNRCYHSIQKLLKSKLLSRRSKTLLYISYLRPIVTYACETWSTTKGDNIKLAIFERKILRKIFGLVYNLDLGTFERRKNENLYQLYGKPTILTFIITKRMEWFGNIWRVEDDILKLSRPRTRWKDAVKRNIQLVDANASVELALNRER</sequence>
<proteinExistence type="predicted"/>
<dbReference type="CDD" id="cd01650">
    <property type="entry name" value="RT_nLTR_like"/>
    <property type="match status" value="1"/>
</dbReference>
<dbReference type="EMBL" id="VUJU01009641">
    <property type="protein sequence ID" value="KAF0718760.1"/>
    <property type="molecule type" value="Genomic_DNA"/>
</dbReference>
<dbReference type="Pfam" id="PF00078">
    <property type="entry name" value="RVT_1"/>
    <property type="match status" value="1"/>
</dbReference>
<protein>
    <submittedName>
        <fullName evidence="2">Reverse transcriptase domain-containing protein</fullName>
    </submittedName>
</protein>
<dbReference type="InterPro" id="IPR043128">
    <property type="entry name" value="Rev_trsase/Diguanyl_cyclase"/>
</dbReference>
<keyword evidence="2" id="KW-0808">Transferase</keyword>
<name>A0A6G0W1H2_APHCR</name>
<dbReference type="PROSITE" id="PS50878">
    <property type="entry name" value="RT_POL"/>
    <property type="match status" value="1"/>
</dbReference>
<dbReference type="SUPFAM" id="SSF56672">
    <property type="entry name" value="DNA/RNA polymerases"/>
    <property type="match status" value="1"/>
</dbReference>
<comment type="caution">
    <text evidence="2">The sequence shown here is derived from an EMBL/GenBank/DDBJ whole genome shotgun (WGS) entry which is preliminary data.</text>
</comment>
<dbReference type="GO" id="GO:0003964">
    <property type="term" value="F:RNA-directed DNA polymerase activity"/>
    <property type="evidence" value="ECO:0007669"/>
    <property type="project" value="UniProtKB-KW"/>
</dbReference>
<dbReference type="AlphaFoldDB" id="A0A6G0W1H2"/>
<feature type="domain" description="Reverse transcriptase" evidence="1">
    <location>
        <begin position="20"/>
        <end position="293"/>
    </location>
</feature>
<feature type="non-terminal residue" evidence="2">
    <location>
        <position position="1"/>
    </location>
</feature>
<dbReference type="InterPro" id="IPR000477">
    <property type="entry name" value="RT_dom"/>
</dbReference>
<feature type="non-terminal residue" evidence="2">
    <location>
        <position position="410"/>
    </location>
</feature>
<dbReference type="Gene3D" id="3.30.70.270">
    <property type="match status" value="1"/>
</dbReference>
<keyword evidence="3" id="KW-1185">Reference proteome</keyword>
<evidence type="ECO:0000313" key="2">
    <source>
        <dbReference type="EMBL" id="KAF0718760.1"/>
    </source>
</evidence>
<dbReference type="PANTHER" id="PTHR47027">
    <property type="entry name" value="REVERSE TRANSCRIPTASE DOMAIN-CONTAINING PROTEIN"/>
    <property type="match status" value="1"/>
</dbReference>
<dbReference type="Proteomes" id="UP000478052">
    <property type="component" value="Unassembled WGS sequence"/>
</dbReference>
<evidence type="ECO:0000259" key="1">
    <source>
        <dbReference type="PROSITE" id="PS50878"/>
    </source>
</evidence>
<gene>
    <name evidence="2" type="ORF">FWK35_00037929</name>
</gene>
<keyword evidence="2" id="KW-0548">Nucleotidyltransferase</keyword>
<organism evidence="2 3">
    <name type="scientific">Aphis craccivora</name>
    <name type="common">Cowpea aphid</name>
    <dbReference type="NCBI Taxonomy" id="307492"/>
    <lineage>
        <taxon>Eukaryota</taxon>
        <taxon>Metazoa</taxon>
        <taxon>Ecdysozoa</taxon>
        <taxon>Arthropoda</taxon>
        <taxon>Hexapoda</taxon>
        <taxon>Insecta</taxon>
        <taxon>Pterygota</taxon>
        <taxon>Neoptera</taxon>
        <taxon>Paraneoptera</taxon>
        <taxon>Hemiptera</taxon>
        <taxon>Sternorrhyncha</taxon>
        <taxon>Aphidomorpha</taxon>
        <taxon>Aphidoidea</taxon>
        <taxon>Aphididae</taxon>
        <taxon>Aphidini</taxon>
        <taxon>Aphis</taxon>
        <taxon>Aphis</taxon>
    </lineage>
</organism>
<reference evidence="2 3" key="1">
    <citation type="submission" date="2019-08" db="EMBL/GenBank/DDBJ databases">
        <title>Whole genome of Aphis craccivora.</title>
        <authorList>
            <person name="Voronova N.V."/>
            <person name="Shulinski R.S."/>
            <person name="Bandarenka Y.V."/>
            <person name="Zhorov D.G."/>
            <person name="Warner D."/>
        </authorList>
    </citation>
    <scope>NUCLEOTIDE SEQUENCE [LARGE SCALE GENOMIC DNA]</scope>
    <source>
        <strain evidence="2">180601</strain>
        <tissue evidence="2">Whole Body</tissue>
    </source>
</reference>
<evidence type="ECO:0000313" key="3">
    <source>
        <dbReference type="Proteomes" id="UP000478052"/>
    </source>
</evidence>
<keyword evidence="2" id="KW-0695">RNA-directed DNA polymerase</keyword>
<dbReference type="InterPro" id="IPR043502">
    <property type="entry name" value="DNA/RNA_pol_sf"/>
</dbReference>
<dbReference type="OrthoDB" id="6625457at2759"/>
<dbReference type="PANTHER" id="PTHR47027:SF20">
    <property type="entry name" value="REVERSE TRANSCRIPTASE-LIKE PROTEIN WITH RNA-DIRECTED DNA POLYMERASE DOMAIN"/>
    <property type="match status" value="1"/>
</dbReference>